<organism evidence="2 3">
    <name type="scientific">Geodermatophilus nigrescens</name>
    <dbReference type="NCBI Taxonomy" id="1070870"/>
    <lineage>
        <taxon>Bacteria</taxon>
        <taxon>Bacillati</taxon>
        <taxon>Actinomycetota</taxon>
        <taxon>Actinomycetes</taxon>
        <taxon>Geodermatophilales</taxon>
        <taxon>Geodermatophilaceae</taxon>
        <taxon>Geodermatophilus</taxon>
    </lineage>
</organism>
<dbReference type="SUPFAM" id="SSF88697">
    <property type="entry name" value="PUA domain-like"/>
    <property type="match status" value="1"/>
</dbReference>
<keyword evidence="3" id="KW-1185">Reference proteome</keyword>
<protein>
    <submittedName>
        <fullName evidence="2">Uncharacterized protein YhfF</fullName>
    </submittedName>
</protein>
<reference evidence="2 3" key="1">
    <citation type="submission" date="2016-11" db="EMBL/GenBank/DDBJ databases">
        <authorList>
            <person name="Jaros S."/>
            <person name="Januszkiewicz K."/>
            <person name="Wedrychowicz H."/>
        </authorList>
    </citation>
    <scope>NUCLEOTIDE SEQUENCE [LARGE SCALE GENOMIC DNA]</scope>
    <source>
        <strain evidence="2 3">DSM 45408</strain>
    </source>
</reference>
<evidence type="ECO:0000313" key="3">
    <source>
        <dbReference type="Proteomes" id="UP000184471"/>
    </source>
</evidence>
<feature type="domain" description="ASCH" evidence="1">
    <location>
        <begin position="37"/>
        <end position="160"/>
    </location>
</feature>
<dbReference type="Pfam" id="PF04266">
    <property type="entry name" value="ASCH"/>
    <property type="match status" value="1"/>
</dbReference>
<sequence>MTDEPGALRREEAAALWAAYTAQRPGGGPPEDEPPVERFGDGRALADELIGLVLTGTKRATAGLVADFAHDGEPLPRIGGHWVACDGDGRPRAVLRSTELRVGRLDSVDDAFAWDEGEGDRTRESWLAGHLRYFTRTLAARGERWDDGLEVVFERFRVVWPPEVADRADRADRAG</sequence>
<dbReference type="OrthoDB" id="9807542at2"/>
<dbReference type="EMBL" id="FQVX01000006">
    <property type="protein sequence ID" value="SHH28577.1"/>
    <property type="molecule type" value="Genomic_DNA"/>
</dbReference>
<dbReference type="InterPro" id="IPR007374">
    <property type="entry name" value="ASCH_domain"/>
</dbReference>
<gene>
    <name evidence="2" type="ORF">SAMN05444351_4452</name>
</gene>
<name>A0A1M5RQK9_9ACTN</name>
<dbReference type="PIRSF" id="PIRSF021320">
    <property type="entry name" value="DUF984"/>
    <property type="match status" value="1"/>
</dbReference>
<evidence type="ECO:0000259" key="1">
    <source>
        <dbReference type="SMART" id="SM01022"/>
    </source>
</evidence>
<dbReference type="CDD" id="cd06553">
    <property type="entry name" value="ASCH_Ef3133_like"/>
    <property type="match status" value="1"/>
</dbReference>
<dbReference type="Proteomes" id="UP000184471">
    <property type="component" value="Unassembled WGS sequence"/>
</dbReference>
<dbReference type="Gene3D" id="3.10.400.10">
    <property type="entry name" value="Sulfate adenylyltransferase"/>
    <property type="match status" value="1"/>
</dbReference>
<dbReference type="RefSeq" id="WP_073422561.1">
    <property type="nucleotide sequence ID" value="NZ_FQVX01000006.1"/>
</dbReference>
<dbReference type="InterPro" id="IPR015947">
    <property type="entry name" value="PUA-like_sf"/>
</dbReference>
<dbReference type="AlphaFoldDB" id="A0A1M5RQK9"/>
<accession>A0A1M5RQK9</accession>
<dbReference type="PANTHER" id="PTHR39203">
    <property type="entry name" value="CYTOPLASMIC PROTEIN-RELATED"/>
    <property type="match status" value="1"/>
</dbReference>
<evidence type="ECO:0000313" key="2">
    <source>
        <dbReference type="EMBL" id="SHH28577.1"/>
    </source>
</evidence>
<proteinExistence type="predicted"/>
<dbReference type="STRING" id="1070870.SAMN05444351_4452"/>
<dbReference type="InterPro" id="IPR009326">
    <property type="entry name" value="DUF984"/>
</dbReference>
<dbReference type="SMART" id="SM01022">
    <property type="entry name" value="ASCH"/>
    <property type="match status" value="1"/>
</dbReference>
<dbReference type="PANTHER" id="PTHR39203:SF1">
    <property type="entry name" value="CYTOPLASMIC PROTEIN"/>
    <property type="match status" value="1"/>
</dbReference>